<evidence type="ECO:0000313" key="1">
    <source>
        <dbReference type="EMBL" id="RYR73690.1"/>
    </source>
</evidence>
<dbReference type="Proteomes" id="UP000289738">
    <property type="component" value="Chromosome A02"/>
</dbReference>
<dbReference type="EMBL" id="SDMP01000002">
    <property type="protein sequence ID" value="RYR73690.1"/>
    <property type="molecule type" value="Genomic_DNA"/>
</dbReference>
<sequence>MIRNIFDHQMDRQLPQMLEGVREHCDHLTIWLRPNTKKLLYVHWETDEGFKYHRLTNKANRASDRLLNYTGGSATFMKTKVRLSKLLNCEATMAETFKYTHKIGR</sequence>
<comment type="caution">
    <text evidence="1">The sequence shown here is derived from an EMBL/GenBank/DDBJ whole genome shotgun (WGS) entry which is preliminary data.</text>
</comment>
<accession>A0A445EDW2</accession>
<keyword evidence="2" id="KW-1185">Reference proteome</keyword>
<gene>
    <name evidence="1" type="ORF">Ahy_A02g008161</name>
</gene>
<dbReference type="AlphaFoldDB" id="A0A445EDW2"/>
<reference evidence="1 2" key="1">
    <citation type="submission" date="2019-01" db="EMBL/GenBank/DDBJ databases">
        <title>Sequencing of cultivated peanut Arachis hypogaea provides insights into genome evolution and oil improvement.</title>
        <authorList>
            <person name="Chen X."/>
        </authorList>
    </citation>
    <scope>NUCLEOTIDE SEQUENCE [LARGE SCALE GENOMIC DNA]</scope>
    <source>
        <strain evidence="2">cv. Fuhuasheng</strain>
        <tissue evidence="1">Leaves</tissue>
    </source>
</reference>
<name>A0A445EDW2_ARAHY</name>
<proteinExistence type="predicted"/>
<organism evidence="1 2">
    <name type="scientific">Arachis hypogaea</name>
    <name type="common">Peanut</name>
    <dbReference type="NCBI Taxonomy" id="3818"/>
    <lineage>
        <taxon>Eukaryota</taxon>
        <taxon>Viridiplantae</taxon>
        <taxon>Streptophyta</taxon>
        <taxon>Embryophyta</taxon>
        <taxon>Tracheophyta</taxon>
        <taxon>Spermatophyta</taxon>
        <taxon>Magnoliopsida</taxon>
        <taxon>eudicotyledons</taxon>
        <taxon>Gunneridae</taxon>
        <taxon>Pentapetalae</taxon>
        <taxon>rosids</taxon>
        <taxon>fabids</taxon>
        <taxon>Fabales</taxon>
        <taxon>Fabaceae</taxon>
        <taxon>Papilionoideae</taxon>
        <taxon>50 kb inversion clade</taxon>
        <taxon>dalbergioids sensu lato</taxon>
        <taxon>Dalbergieae</taxon>
        <taxon>Pterocarpus clade</taxon>
        <taxon>Arachis</taxon>
    </lineage>
</organism>
<protein>
    <submittedName>
        <fullName evidence="1">Uncharacterized protein</fullName>
    </submittedName>
</protein>
<evidence type="ECO:0000313" key="2">
    <source>
        <dbReference type="Proteomes" id="UP000289738"/>
    </source>
</evidence>